<comment type="caution">
    <text evidence="14">The sequence shown here is derived from an EMBL/GenBank/DDBJ whole genome shotgun (WGS) entry which is preliminary data.</text>
</comment>
<protein>
    <recommendedName>
        <fullName evidence="2">protein-tyrosine-phosphatase</fullName>
        <ecNumber evidence="2">3.1.3.48</ecNumber>
    </recommendedName>
</protein>
<dbReference type="GO" id="GO:0032502">
    <property type="term" value="P:developmental process"/>
    <property type="evidence" value="ECO:0007669"/>
    <property type="project" value="UniProtKB-ARBA"/>
</dbReference>
<dbReference type="SMART" id="SM00194">
    <property type="entry name" value="PTPc"/>
    <property type="match status" value="2"/>
</dbReference>
<dbReference type="EC" id="3.1.3.48" evidence="2"/>
<dbReference type="CDD" id="cd00063">
    <property type="entry name" value="FN3"/>
    <property type="match status" value="1"/>
</dbReference>
<feature type="domain" description="Tyrosine specific protein phosphatases" evidence="12">
    <location>
        <begin position="2104"/>
        <end position="2196"/>
    </location>
</feature>
<dbReference type="PANTHER" id="PTHR19134">
    <property type="entry name" value="RECEPTOR-TYPE TYROSINE-PROTEIN PHOSPHATASE"/>
    <property type="match status" value="1"/>
</dbReference>
<dbReference type="Proteomes" id="UP000663833">
    <property type="component" value="Unassembled WGS sequence"/>
</dbReference>
<keyword evidence="9" id="KW-0812">Transmembrane</keyword>
<dbReference type="PROSITE" id="PS50055">
    <property type="entry name" value="TYR_PHOSPHATASE_PTP"/>
    <property type="match status" value="2"/>
</dbReference>
<sequence>MNMINLTVGILFLIFILTNITANEAELDSTGIDELCGTDVTNRINVTSRTSHSFEAIIIYNCSLLNQDPLYVFFNETAAVNCYTNSDYSKPREIIVTCYNIENHVGGDWMFSLIQQESMYNRTIRNETFTITLAPSSLYDFTWIDITVDADQTTASIFVYDCRKISQRKDLIFRCNEFDQSNNTLSDDCTYTCFNLEPGSIYNASLVRLPIQIADKTDTYPDNMFTGEIRGQVYKTNLEKAINLQFVEDSVNKKKARIYFTRPRGSYDQVSVTCSGHGGPCIHQSMSLTNTTGNCSDCNFITMFPILPGITFACEATTMKENFQIIISDRYEFMRDLEPIFYEGPTISNTTYLHMTVNPQSDFYSFNFICTVDNDKSYPCQPVDLTLSYCKTNFNFMGVLGCDYKCHFVTKKYNYIDAISPEYKFTFLPPKPSLFIYSIGSRWIDIAWPLTEITYIQSFILLVNQIRSINIDNSAFRYNLTGLSPNTLYELQIELNSDRPVLSNSISTKTSQEGRNSLLNIVASAFLLSIAAPPMPDYFEVQRKIIPIDDDFQSTTEQHVIEIDRSLFSDAYGNVTQYFIYVRQDQYNNEATLDFLGTYYEASQNYLIDYSAQIIDLLSSMKQLQRIDKTIRIVLGNEAWCSQNWLPSMPCNGKLKQNHIYKIIVGGCTSAGCTHVLSKSFRTKVDDSTKTSSKAWVAVFPVLAVLAVIIGLVVWKRKILKECCLEKQKKQDTDINPADPQSVIPKSPFYIHNFQEMKPKPLIQYFNLSDEKKKIIDKEFQELENLAPHCDRSQDTSLLDRYTDIPSRGPWNKTAVHLTGIHRQHDYINANEIRGVNSIKQYIACQSPLKTTCEDFWDMVIQYGITKIVMLNHFEQFNQQNDSAHARCHRYVPMNQNGTLNFKRIEVQVKKIKYYLNNQLEVRLLLVKEANKHFHVHHFYFNNWPRFGTIDSQILIDLIDTVNQYGELAINSSSPLLVHCSSGTGRTGTYIAVDIIIHLLDQSNEQLATMNLDVMGIVNQLKHDRVKLVQTKEQYLLIHICVEEYLKRKKQFEPIPTETNEYETIRDSLIGADQQGYMTLLDSKNSLQADLSSIIANIKNEEINEYESVDVPNDEKRVIQYGNSNITSFSRNSRSDEFASGETDTSMQYDTRTYPNIDESHMTTMNETDDMIPIASPILSTSFSTKIKDRSASTEITNYEATAKSESFTFTATGTYTTVPPDICYRTKSCDFTVDNRSSTMFAATVAFNCSTTDSFELFVFFDDFAVDNCIVTNDNSTSTNYTIVNVRCDNITNHAGRNWTFSLGEKNSPGQTIFNETFTITLKPLSLNTSAFINVETINNITAALISIPNCTNICDIEYLMIRCNSSNPSNERLAQNCTHTCYNIEPSSTYNISLVRLPIPKADKIDVGPDGSFPEEILDKEFATELDKVTGFNFKEDLHNKHKAFIDFTCPRGKFDQINLTCSAQDSICSKNITKVMSSVQNCANSSFFSISPITRGVSYKCQARTIRQYFNDANSDNFTFVTNLEPVDYDNNTLTNTTQFTFDVNQNSDFNQLESICETDQRQAPCIYLKTIYSKCATKLNISGIFGCNYVCYFVTTKVNYNNTNSKNYNLHILPPPPILSYTNITSKSISVKWDKITPIYMKSFEVFVNQSLNDTLNSTTYSYTNSYLLPNRQYKFRVKLVSNHEINSDPLILTTLEDAPGQPTEDEVAEKIVPIENDAESQRETYVVEIYEALFSPDNGVLRYYKIYVRQDQSNNASQPGPIGTYHEAFENAALDYLALNLSISSSNNSCNVALKSNNFLRLKIGNETCSTSDSAPSSTCNDKLKPGTNYKLIVSGCTRAGCTSVLSKAFRTRILQPKGSKTSPWWIAFPILAILLIVAFFVARARQQKKKKTPNNIPLIPVIKSMKPRQLIDCIRIRQEREHDIYREYERLAQVSPRLDQSDQDPDFEEYDRYKNIPARGAWESTAVRLTAEHRFHDYINANEIRSFDQKQLYIACQGPLPNTCADFWDMIIQYKARKIVMLTRTEEQGKCKCHLYFPKHDGDVFKFNATTVTLTYSEHHPHASLEIRYLTIRQFNMKHNVIHYYYTGWPDFRVVEAKKLIALIETVNRRSVSASHEPCKKTNNSLSIPIVVHCSAGVGRTGTYIAVDTIIRLLDISYDELQRLQLDVMGIVYHLRQQRVNMIQTQDQYLLLYHCIEEYLRKTRRLEAVLLMYNEYVNCPDGSTLPDPHDLDPASCSDVQASYPNVVPQPYHVPPERESYYPTRSNTIVSITSRQSNRSRISSRRSMPNPVKTGYHQNDHIVPPLPPGSSMKVQYSVNSLHGNT</sequence>
<dbReference type="Gene3D" id="2.60.40.10">
    <property type="entry name" value="Immunoglobulins"/>
    <property type="match status" value="1"/>
</dbReference>
<dbReference type="InterPro" id="IPR029021">
    <property type="entry name" value="Prot-tyrosine_phosphatase-like"/>
</dbReference>
<dbReference type="SUPFAM" id="SSF49265">
    <property type="entry name" value="Fibronectin type III"/>
    <property type="match status" value="1"/>
</dbReference>
<dbReference type="InterPro" id="IPR000387">
    <property type="entry name" value="Tyr_Pase_dom"/>
</dbReference>
<dbReference type="PROSITE" id="PS50056">
    <property type="entry name" value="TYR_PHOSPHATASE_2"/>
    <property type="match status" value="2"/>
</dbReference>
<evidence type="ECO:0000256" key="8">
    <source>
        <dbReference type="SAM" id="MobiDB-lite"/>
    </source>
</evidence>
<feature type="signal peptide" evidence="10">
    <location>
        <begin position="1"/>
        <end position="22"/>
    </location>
</feature>
<dbReference type="InterPro" id="IPR003595">
    <property type="entry name" value="Tyr_Pase_cat"/>
</dbReference>
<evidence type="ECO:0000259" key="12">
    <source>
        <dbReference type="PROSITE" id="PS50056"/>
    </source>
</evidence>
<evidence type="ECO:0000256" key="3">
    <source>
        <dbReference type="ARBA" id="ARBA00022729"/>
    </source>
</evidence>
<feature type="domain" description="Tyrosine-protein phosphatase" evidence="11">
    <location>
        <begin position="1930"/>
        <end position="2205"/>
    </location>
</feature>
<comment type="subcellular location">
    <subcellularLocation>
        <location evidence="1">Membrane</location>
        <topology evidence="1">Single-pass type I membrane protein</topology>
    </subcellularLocation>
</comment>
<dbReference type="PROSITE" id="PS50853">
    <property type="entry name" value="FN3"/>
    <property type="match status" value="1"/>
</dbReference>
<feature type="compositionally biased region" description="Low complexity" evidence="8">
    <location>
        <begin position="2279"/>
        <end position="2292"/>
    </location>
</feature>
<dbReference type="CDD" id="cd00047">
    <property type="entry name" value="PTPc"/>
    <property type="match status" value="2"/>
</dbReference>
<dbReference type="PRINTS" id="PR00700">
    <property type="entry name" value="PRTYPHPHTASE"/>
</dbReference>
<evidence type="ECO:0000259" key="11">
    <source>
        <dbReference type="PROSITE" id="PS50055"/>
    </source>
</evidence>
<evidence type="ECO:0000313" key="14">
    <source>
        <dbReference type="EMBL" id="CAF3413778.1"/>
    </source>
</evidence>
<feature type="region of interest" description="Disordered" evidence="8">
    <location>
        <begin position="2279"/>
        <end position="2302"/>
    </location>
</feature>
<dbReference type="PANTHER" id="PTHR19134:SF449">
    <property type="entry name" value="TYROSINE-PROTEIN PHOSPHATASE 1"/>
    <property type="match status" value="1"/>
</dbReference>
<dbReference type="InterPro" id="IPR050348">
    <property type="entry name" value="Protein-Tyr_Phosphatase"/>
</dbReference>
<dbReference type="GO" id="GO:0004725">
    <property type="term" value="F:protein tyrosine phosphatase activity"/>
    <property type="evidence" value="ECO:0007669"/>
    <property type="project" value="UniProtKB-EC"/>
</dbReference>
<gene>
    <name evidence="14" type="ORF">LUA448_LOCUS18764</name>
</gene>
<dbReference type="InterPro" id="IPR016130">
    <property type="entry name" value="Tyr_Pase_AS"/>
</dbReference>
<accession>A0A818B351</accession>
<dbReference type="SUPFAM" id="SSF52799">
    <property type="entry name" value="(Phosphotyrosine protein) phosphatases II"/>
    <property type="match status" value="2"/>
</dbReference>
<feature type="chain" id="PRO_5032866030" description="protein-tyrosine-phosphatase" evidence="10">
    <location>
        <begin position="23"/>
        <end position="2330"/>
    </location>
</feature>
<feature type="domain" description="Tyrosine specific protein phosphatases" evidence="12">
    <location>
        <begin position="956"/>
        <end position="1036"/>
    </location>
</feature>
<evidence type="ECO:0000256" key="9">
    <source>
        <dbReference type="SAM" id="Phobius"/>
    </source>
</evidence>
<feature type="domain" description="Fibronectin type-III" evidence="13">
    <location>
        <begin position="1619"/>
        <end position="1702"/>
    </location>
</feature>
<evidence type="ECO:0000256" key="10">
    <source>
        <dbReference type="SAM" id="SignalP"/>
    </source>
</evidence>
<feature type="domain" description="Tyrosine-protein phosphatase" evidence="11">
    <location>
        <begin position="800"/>
        <end position="1045"/>
    </location>
</feature>
<dbReference type="Pfam" id="PF18861">
    <property type="entry name" value="PTP_tm"/>
    <property type="match status" value="2"/>
</dbReference>
<feature type="transmembrane region" description="Helical" evidence="9">
    <location>
        <begin position="1870"/>
        <end position="1888"/>
    </location>
</feature>
<dbReference type="PROSITE" id="PS00383">
    <property type="entry name" value="TYR_PHOSPHATASE_1"/>
    <property type="match status" value="2"/>
</dbReference>
<organism evidence="14 15">
    <name type="scientific">Rotaria socialis</name>
    <dbReference type="NCBI Taxonomy" id="392032"/>
    <lineage>
        <taxon>Eukaryota</taxon>
        <taxon>Metazoa</taxon>
        <taxon>Spiralia</taxon>
        <taxon>Gnathifera</taxon>
        <taxon>Rotifera</taxon>
        <taxon>Eurotatoria</taxon>
        <taxon>Bdelloidea</taxon>
        <taxon>Philodinida</taxon>
        <taxon>Philodinidae</taxon>
        <taxon>Rotaria</taxon>
    </lineage>
</organism>
<evidence type="ECO:0000256" key="7">
    <source>
        <dbReference type="ARBA" id="ARBA00051722"/>
    </source>
</evidence>
<dbReference type="Pfam" id="PF00102">
    <property type="entry name" value="Y_phosphatase"/>
    <property type="match status" value="2"/>
</dbReference>
<dbReference type="GO" id="GO:0016020">
    <property type="term" value="C:membrane"/>
    <property type="evidence" value="ECO:0007669"/>
    <property type="project" value="UniProtKB-SubCell"/>
</dbReference>
<evidence type="ECO:0000256" key="1">
    <source>
        <dbReference type="ARBA" id="ARBA00004479"/>
    </source>
</evidence>
<evidence type="ECO:0000259" key="13">
    <source>
        <dbReference type="PROSITE" id="PS50853"/>
    </source>
</evidence>
<dbReference type="SMART" id="SM00060">
    <property type="entry name" value="FN3"/>
    <property type="match status" value="2"/>
</dbReference>
<name>A0A818B351_9BILA</name>
<reference evidence="14" key="1">
    <citation type="submission" date="2021-02" db="EMBL/GenBank/DDBJ databases">
        <authorList>
            <person name="Nowell W R."/>
        </authorList>
    </citation>
    <scope>NUCLEOTIDE SEQUENCE</scope>
</reference>
<feature type="region of interest" description="Disordered" evidence="8">
    <location>
        <begin position="1130"/>
        <end position="1150"/>
    </location>
</feature>
<evidence type="ECO:0000256" key="5">
    <source>
        <dbReference type="ARBA" id="ARBA00022912"/>
    </source>
</evidence>
<evidence type="ECO:0000313" key="15">
    <source>
        <dbReference type="Proteomes" id="UP000663833"/>
    </source>
</evidence>
<dbReference type="SMART" id="SM00404">
    <property type="entry name" value="PTPc_motif"/>
    <property type="match status" value="2"/>
</dbReference>
<dbReference type="Pfam" id="PF00041">
    <property type="entry name" value="fn3"/>
    <property type="match status" value="1"/>
</dbReference>
<keyword evidence="3 10" id="KW-0732">Signal</keyword>
<dbReference type="InterPro" id="IPR013783">
    <property type="entry name" value="Ig-like_fold"/>
</dbReference>
<keyword evidence="4" id="KW-0378">Hydrolase</keyword>
<dbReference type="InterPro" id="IPR036116">
    <property type="entry name" value="FN3_sf"/>
</dbReference>
<keyword evidence="5" id="KW-0904">Protein phosphatase</keyword>
<comment type="catalytic activity">
    <reaction evidence="7">
        <text>O-phospho-L-tyrosyl-[protein] + H2O = L-tyrosyl-[protein] + phosphate</text>
        <dbReference type="Rhea" id="RHEA:10684"/>
        <dbReference type="Rhea" id="RHEA-COMP:10136"/>
        <dbReference type="Rhea" id="RHEA-COMP:20101"/>
        <dbReference type="ChEBI" id="CHEBI:15377"/>
        <dbReference type="ChEBI" id="CHEBI:43474"/>
        <dbReference type="ChEBI" id="CHEBI:46858"/>
        <dbReference type="ChEBI" id="CHEBI:61978"/>
        <dbReference type="EC" id="3.1.3.48"/>
    </reaction>
</comment>
<dbReference type="Gene3D" id="3.90.190.10">
    <property type="entry name" value="Protein tyrosine phosphatase superfamily"/>
    <property type="match status" value="2"/>
</dbReference>
<keyword evidence="6 9" id="KW-0472">Membrane</keyword>
<evidence type="ECO:0000256" key="4">
    <source>
        <dbReference type="ARBA" id="ARBA00022801"/>
    </source>
</evidence>
<keyword evidence="9" id="KW-1133">Transmembrane helix</keyword>
<dbReference type="InterPro" id="IPR000242">
    <property type="entry name" value="PTP_cat"/>
</dbReference>
<evidence type="ECO:0000256" key="2">
    <source>
        <dbReference type="ARBA" id="ARBA00013064"/>
    </source>
</evidence>
<dbReference type="EMBL" id="CAJNYD010002364">
    <property type="protein sequence ID" value="CAF3413778.1"/>
    <property type="molecule type" value="Genomic_DNA"/>
</dbReference>
<proteinExistence type="predicted"/>
<evidence type="ECO:0000256" key="6">
    <source>
        <dbReference type="ARBA" id="ARBA00023136"/>
    </source>
</evidence>
<dbReference type="InterPro" id="IPR003961">
    <property type="entry name" value="FN3_dom"/>
</dbReference>
<dbReference type="InterPro" id="IPR041201">
    <property type="entry name" value="PTPRJ_TM"/>
</dbReference>